<dbReference type="PROSITE" id="PS52004">
    <property type="entry name" value="KS3_2"/>
    <property type="match status" value="1"/>
</dbReference>
<dbReference type="InterPro" id="IPR013968">
    <property type="entry name" value="PKS_KR"/>
</dbReference>
<dbReference type="InterPro" id="IPR014030">
    <property type="entry name" value="Ketoacyl_synth_N"/>
</dbReference>
<keyword evidence="3" id="KW-0808">Transferase</keyword>
<dbReference type="InterPro" id="IPR016039">
    <property type="entry name" value="Thiolase-like"/>
</dbReference>
<keyword evidence="2" id="KW-0597">Phosphoprotein</keyword>
<evidence type="ECO:0000313" key="7">
    <source>
        <dbReference type="EMBL" id="EFL20774.1"/>
    </source>
</evidence>
<evidence type="ECO:0000256" key="3">
    <source>
        <dbReference type="ARBA" id="ARBA00022679"/>
    </source>
</evidence>
<feature type="non-terminal residue" evidence="7">
    <location>
        <position position="1"/>
    </location>
</feature>
<proteinExistence type="predicted"/>
<feature type="non-terminal residue" evidence="7">
    <location>
        <position position="518"/>
    </location>
</feature>
<dbReference type="Proteomes" id="UP000003963">
    <property type="component" value="Unassembled WGS sequence"/>
</dbReference>
<name>D9WAY0_9ACTN</name>
<dbReference type="PROSITE" id="PS50075">
    <property type="entry name" value="CARRIER"/>
    <property type="match status" value="1"/>
</dbReference>
<dbReference type="Gene3D" id="3.40.47.10">
    <property type="match status" value="1"/>
</dbReference>
<dbReference type="InterPro" id="IPR020841">
    <property type="entry name" value="PKS_Beta-ketoAc_synthase_dom"/>
</dbReference>
<dbReference type="Pfam" id="PF00109">
    <property type="entry name" value="ketoacyl-synt"/>
    <property type="match status" value="1"/>
</dbReference>
<dbReference type="InterPro" id="IPR009081">
    <property type="entry name" value="PP-bd_ACP"/>
</dbReference>
<dbReference type="InterPro" id="IPR020806">
    <property type="entry name" value="PKS_PP-bd"/>
</dbReference>
<dbReference type="EMBL" id="GG657754">
    <property type="protein sequence ID" value="EFL20774.1"/>
    <property type="molecule type" value="Genomic_DNA"/>
</dbReference>
<sequence length="518" mass="54253">RHLTTEHGVRDLFLLSRRGPDAPGAGELERELTALGARVTIRACDVSDRQALADALDAVPDDAPLRGVVHTAGVLDDGMIAELTPERLAGVLAAKADSAMHLHELTAGRDLDAFVLFSSFAGVVGNAGQAAYAAGNAVLDALAVSRRAQGLPAVSLAWGMWENSEGMGGRLDEADLSRMRRQGFPALRTDHGLTLLDTALRINEPVAVPVALRTSALAAVRDSLPAVLHGLVPATRQRRTVAGQVAAASGGELARRLRGLPAAEQDRLLLDLVQTQVAGVLGYTSGAEVDAGRAFKDLGFDSLTAVELRNRLTTATAVQLPATLIFDHPNPAALADHLRTRVLGAVVEQTASPVRKTATFVDDDPIVIVGMGCRYPGGATSPQALWDLVDSAGDGFSPLPADRGWDVRMLVDTTGVSGGGFVKDVARFDAELFGISPREALAMDPQQRLLLETSWEALERAGISPLSLRGSATGVFAGVSANGYGGNVHEPEEEMEGYLLTGSTPSVASGRLAYALGL</sequence>
<gene>
    <name evidence="7" type="ORF">SSOG_00486</name>
</gene>
<dbReference type="SUPFAM" id="SSF51735">
    <property type="entry name" value="NAD(P)-binding Rossmann-fold domains"/>
    <property type="match status" value="1"/>
</dbReference>
<dbReference type="PANTHER" id="PTHR43775">
    <property type="entry name" value="FATTY ACID SYNTHASE"/>
    <property type="match status" value="1"/>
</dbReference>
<dbReference type="FunFam" id="1.10.1200.10:FF:000007">
    <property type="entry name" value="Probable polyketide synthase pks17"/>
    <property type="match status" value="1"/>
</dbReference>
<dbReference type="Pfam" id="PF08659">
    <property type="entry name" value="KR"/>
    <property type="match status" value="1"/>
</dbReference>
<dbReference type="SMART" id="SM01294">
    <property type="entry name" value="PKS_PP_betabranch"/>
    <property type="match status" value="1"/>
</dbReference>
<dbReference type="GO" id="GO:0031177">
    <property type="term" value="F:phosphopantetheine binding"/>
    <property type="evidence" value="ECO:0007669"/>
    <property type="project" value="InterPro"/>
</dbReference>
<evidence type="ECO:0000256" key="4">
    <source>
        <dbReference type="ARBA" id="ARBA00023268"/>
    </source>
</evidence>
<dbReference type="CDD" id="cd08956">
    <property type="entry name" value="KR_3_FAS_SDR_x"/>
    <property type="match status" value="1"/>
</dbReference>
<dbReference type="PROSITE" id="PS00012">
    <property type="entry name" value="PHOSPHOPANTETHEINE"/>
    <property type="match status" value="1"/>
</dbReference>
<dbReference type="AlphaFoldDB" id="D9WAY0"/>
<keyword evidence="8" id="KW-1185">Reference proteome</keyword>
<accession>D9WAY0</accession>
<reference evidence="7 8" key="1">
    <citation type="submission" date="2009-02" db="EMBL/GenBank/DDBJ databases">
        <title>Annotation of Streptomyces hygroscopicus strain ATCC 53653.</title>
        <authorList>
            <consortium name="The Broad Institute Genome Sequencing Platform"/>
            <consortium name="Broad Institute Microbial Sequencing Center"/>
            <person name="Fischbach M."/>
            <person name="Godfrey P."/>
            <person name="Ward D."/>
            <person name="Young S."/>
            <person name="Zeng Q."/>
            <person name="Koehrsen M."/>
            <person name="Alvarado L."/>
            <person name="Berlin A.M."/>
            <person name="Bochicchio J."/>
            <person name="Borenstein D."/>
            <person name="Chapman S.B."/>
            <person name="Chen Z."/>
            <person name="Engels R."/>
            <person name="Freedman E."/>
            <person name="Gellesch M."/>
            <person name="Goldberg J."/>
            <person name="Griggs A."/>
            <person name="Gujja S."/>
            <person name="Heilman E.R."/>
            <person name="Heiman D.I."/>
            <person name="Hepburn T.A."/>
            <person name="Howarth C."/>
            <person name="Jen D."/>
            <person name="Larson L."/>
            <person name="Lewis B."/>
            <person name="Mehta T."/>
            <person name="Park D."/>
            <person name="Pearson M."/>
            <person name="Richards J."/>
            <person name="Roberts A."/>
            <person name="Saif S."/>
            <person name="Shea T.D."/>
            <person name="Shenoy N."/>
            <person name="Sisk P."/>
            <person name="Stolte C."/>
            <person name="Sykes S.N."/>
            <person name="Thomson T."/>
            <person name="Walk T."/>
            <person name="White J."/>
            <person name="Yandava C."/>
            <person name="Straight P."/>
            <person name="Clardy J."/>
            <person name="Hung D."/>
            <person name="Kolter R."/>
            <person name="Mekalanos J."/>
            <person name="Walker S."/>
            <person name="Walsh C.T."/>
            <person name="Wieland-Brown L.C."/>
            <person name="Haas B."/>
            <person name="Nusbaum C."/>
            <person name="Birren B."/>
        </authorList>
    </citation>
    <scope>NUCLEOTIDE SEQUENCE [LARGE SCALE GENOMIC DNA]</scope>
    <source>
        <strain evidence="7 8">ATCC 53653</strain>
    </source>
</reference>
<evidence type="ECO:0000256" key="1">
    <source>
        <dbReference type="ARBA" id="ARBA00022450"/>
    </source>
</evidence>
<dbReference type="InterPro" id="IPR050091">
    <property type="entry name" value="PKS_NRPS_Biosynth_Enz"/>
</dbReference>
<dbReference type="InterPro" id="IPR036736">
    <property type="entry name" value="ACP-like_sf"/>
</dbReference>
<evidence type="ECO:0000313" key="8">
    <source>
        <dbReference type="Proteomes" id="UP000003963"/>
    </source>
</evidence>
<dbReference type="GO" id="GO:0017000">
    <property type="term" value="P:antibiotic biosynthetic process"/>
    <property type="evidence" value="ECO:0007669"/>
    <property type="project" value="UniProtKB-ARBA"/>
</dbReference>
<keyword evidence="1" id="KW-0596">Phosphopantetheine</keyword>
<dbReference type="GO" id="GO:0004312">
    <property type="term" value="F:fatty acid synthase activity"/>
    <property type="evidence" value="ECO:0007669"/>
    <property type="project" value="TreeGrafter"/>
</dbReference>
<dbReference type="SUPFAM" id="SSF53901">
    <property type="entry name" value="Thiolase-like"/>
    <property type="match status" value="1"/>
</dbReference>
<protein>
    <submittedName>
        <fullName evidence="7">Polyketide synthase</fullName>
    </submittedName>
</protein>
<organism evidence="7 8">
    <name type="scientific">Streptomyces himastatinicus ATCC 53653</name>
    <dbReference type="NCBI Taxonomy" id="457427"/>
    <lineage>
        <taxon>Bacteria</taxon>
        <taxon>Bacillati</taxon>
        <taxon>Actinomycetota</taxon>
        <taxon>Actinomycetes</taxon>
        <taxon>Kitasatosporales</taxon>
        <taxon>Streptomycetaceae</taxon>
        <taxon>Streptomyces</taxon>
        <taxon>Streptomyces violaceusniger group</taxon>
    </lineage>
</organism>
<dbReference type="CDD" id="cd00833">
    <property type="entry name" value="PKS"/>
    <property type="match status" value="1"/>
</dbReference>
<evidence type="ECO:0000256" key="2">
    <source>
        <dbReference type="ARBA" id="ARBA00022553"/>
    </source>
</evidence>
<dbReference type="PANTHER" id="PTHR43775:SF51">
    <property type="entry name" value="INACTIVE PHENOLPHTHIOCEROL SYNTHESIS POLYKETIDE SYNTHASE TYPE I PKS1-RELATED"/>
    <property type="match status" value="1"/>
</dbReference>
<evidence type="ECO:0000259" key="5">
    <source>
        <dbReference type="PROSITE" id="PS50075"/>
    </source>
</evidence>
<dbReference type="Pfam" id="PF00550">
    <property type="entry name" value="PP-binding"/>
    <property type="match status" value="1"/>
</dbReference>
<evidence type="ECO:0000259" key="6">
    <source>
        <dbReference type="PROSITE" id="PS52004"/>
    </source>
</evidence>
<feature type="domain" description="Carrier" evidence="5">
    <location>
        <begin position="267"/>
        <end position="342"/>
    </location>
</feature>
<feature type="domain" description="Ketosynthase family 3 (KS3)" evidence="6">
    <location>
        <begin position="363"/>
        <end position="518"/>
    </location>
</feature>
<dbReference type="SUPFAM" id="SSF47336">
    <property type="entry name" value="ACP-like"/>
    <property type="match status" value="1"/>
</dbReference>
<dbReference type="Gene3D" id="1.10.1200.10">
    <property type="entry name" value="ACP-like"/>
    <property type="match status" value="1"/>
</dbReference>
<dbReference type="InterPro" id="IPR057326">
    <property type="entry name" value="KR_dom"/>
</dbReference>
<dbReference type="InterPro" id="IPR036291">
    <property type="entry name" value="NAD(P)-bd_dom_sf"/>
</dbReference>
<dbReference type="GO" id="GO:0006633">
    <property type="term" value="P:fatty acid biosynthetic process"/>
    <property type="evidence" value="ECO:0007669"/>
    <property type="project" value="TreeGrafter"/>
</dbReference>
<dbReference type="STRING" id="457427.SSOG_00486"/>
<dbReference type="HOGENOM" id="CLU_000022_54_1_11"/>
<dbReference type="InterPro" id="IPR006162">
    <property type="entry name" value="Ppantetheine_attach_site"/>
</dbReference>
<dbReference type="Gene3D" id="3.40.50.720">
    <property type="entry name" value="NAD(P)-binding Rossmann-like Domain"/>
    <property type="match status" value="1"/>
</dbReference>
<dbReference type="SMART" id="SM00823">
    <property type="entry name" value="PKS_PP"/>
    <property type="match status" value="1"/>
</dbReference>
<keyword evidence="4" id="KW-0511">Multifunctional enzyme</keyword>
<dbReference type="SMART" id="SM00825">
    <property type="entry name" value="PKS_KS"/>
    <property type="match status" value="1"/>
</dbReference>
<dbReference type="SMART" id="SM00822">
    <property type="entry name" value="PKS_KR"/>
    <property type="match status" value="1"/>
</dbReference>